<comment type="caution">
    <text evidence="2">The sequence shown here is derived from an EMBL/GenBank/DDBJ whole genome shotgun (WGS) entry which is preliminary data.</text>
</comment>
<gene>
    <name evidence="2" type="ORF">EJD97_012545</name>
</gene>
<dbReference type="AlphaFoldDB" id="A0A6N2AIV3"/>
<organism evidence="2">
    <name type="scientific">Solanum chilense</name>
    <name type="common">Tomato</name>
    <name type="synonym">Lycopersicon chilense</name>
    <dbReference type="NCBI Taxonomy" id="4083"/>
    <lineage>
        <taxon>Eukaryota</taxon>
        <taxon>Viridiplantae</taxon>
        <taxon>Streptophyta</taxon>
        <taxon>Embryophyta</taxon>
        <taxon>Tracheophyta</taxon>
        <taxon>Spermatophyta</taxon>
        <taxon>Magnoliopsida</taxon>
        <taxon>eudicotyledons</taxon>
        <taxon>Gunneridae</taxon>
        <taxon>Pentapetalae</taxon>
        <taxon>asterids</taxon>
        <taxon>lamiids</taxon>
        <taxon>Solanales</taxon>
        <taxon>Solanaceae</taxon>
        <taxon>Solanoideae</taxon>
        <taxon>Solaneae</taxon>
        <taxon>Solanum</taxon>
        <taxon>Solanum subgen. Lycopersicon</taxon>
    </lineage>
</organism>
<evidence type="ECO:0000256" key="1">
    <source>
        <dbReference type="SAM" id="MobiDB-lite"/>
    </source>
</evidence>
<reference evidence="2" key="1">
    <citation type="submission" date="2019-05" db="EMBL/GenBank/DDBJ databases">
        <title>The de novo reference genome and transcriptome assemblies of the wild tomato species Solanum chilense.</title>
        <authorList>
            <person name="Stam R."/>
            <person name="Nosenko T."/>
            <person name="Hoerger A.C."/>
            <person name="Stephan W."/>
            <person name="Seidel M.A."/>
            <person name="Kuhn J.M.M."/>
            <person name="Haberer G."/>
            <person name="Tellier A."/>
        </authorList>
    </citation>
    <scope>NUCLEOTIDE SEQUENCE</scope>
    <source>
        <tissue evidence="2">Mature leaves</tissue>
    </source>
</reference>
<proteinExistence type="predicted"/>
<dbReference type="EMBL" id="RXGB01031980">
    <property type="protein sequence ID" value="TMW81041.1"/>
    <property type="molecule type" value="Genomic_DNA"/>
</dbReference>
<evidence type="ECO:0000313" key="2">
    <source>
        <dbReference type="EMBL" id="TMW81041.1"/>
    </source>
</evidence>
<accession>A0A6N2AIV3</accession>
<feature type="region of interest" description="Disordered" evidence="1">
    <location>
        <begin position="1"/>
        <end position="80"/>
    </location>
</feature>
<name>A0A6N2AIV3_SOLCI</name>
<sequence length="80" mass="8717">VTNPSSSKRSSSKNRHASTSRDPKTPKKRDRKAAPPIIRPTLPTYGMDKVKAGYVSDTEDPTRSKSSYTTPAEGALINVE</sequence>
<protein>
    <submittedName>
        <fullName evidence="2">Uncharacterized protein</fullName>
    </submittedName>
</protein>
<feature type="non-terminal residue" evidence="2">
    <location>
        <position position="1"/>
    </location>
</feature>